<sequence length="72" mass="7652">MQNIKAADNGLCWFKSTYSGASGNGACVETAMTGSGMAMRHSKDPGGTVLRFDSLPWKAFLGEIKEGVHDLT</sequence>
<dbReference type="Proteomes" id="UP001501509">
    <property type="component" value="Unassembled WGS sequence"/>
</dbReference>
<gene>
    <name evidence="2" type="ORF">GCM10010411_65410</name>
</gene>
<feature type="domain" description="DUF397" evidence="1">
    <location>
        <begin position="12"/>
        <end position="65"/>
    </location>
</feature>
<accession>A0ABP6CHU6</accession>
<dbReference type="InterPro" id="IPR007278">
    <property type="entry name" value="DUF397"/>
</dbReference>
<comment type="caution">
    <text evidence="2">The sequence shown here is derived from an EMBL/GenBank/DDBJ whole genome shotgun (WGS) entry which is preliminary data.</text>
</comment>
<name>A0ABP6CHU6_9ACTN</name>
<dbReference type="EMBL" id="BAAATD010000010">
    <property type="protein sequence ID" value="GAA2620495.1"/>
    <property type="molecule type" value="Genomic_DNA"/>
</dbReference>
<protein>
    <recommendedName>
        <fullName evidence="1">DUF397 domain-containing protein</fullName>
    </recommendedName>
</protein>
<dbReference type="Pfam" id="PF04149">
    <property type="entry name" value="DUF397"/>
    <property type="match status" value="1"/>
</dbReference>
<dbReference type="RefSeq" id="WP_344546339.1">
    <property type="nucleotide sequence ID" value="NZ_BAAATD010000010.1"/>
</dbReference>
<keyword evidence="3" id="KW-1185">Reference proteome</keyword>
<proteinExistence type="predicted"/>
<evidence type="ECO:0000313" key="3">
    <source>
        <dbReference type="Proteomes" id="UP001501509"/>
    </source>
</evidence>
<evidence type="ECO:0000259" key="1">
    <source>
        <dbReference type="Pfam" id="PF04149"/>
    </source>
</evidence>
<organism evidence="2 3">
    <name type="scientific">Actinomadura fulvescens</name>
    <dbReference type="NCBI Taxonomy" id="46160"/>
    <lineage>
        <taxon>Bacteria</taxon>
        <taxon>Bacillati</taxon>
        <taxon>Actinomycetota</taxon>
        <taxon>Actinomycetes</taxon>
        <taxon>Streptosporangiales</taxon>
        <taxon>Thermomonosporaceae</taxon>
        <taxon>Actinomadura</taxon>
    </lineage>
</organism>
<reference evidence="3" key="1">
    <citation type="journal article" date="2019" name="Int. J. Syst. Evol. Microbiol.">
        <title>The Global Catalogue of Microorganisms (GCM) 10K type strain sequencing project: providing services to taxonomists for standard genome sequencing and annotation.</title>
        <authorList>
            <consortium name="The Broad Institute Genomics Platform"/>
            <consortium name="The Broad Institute Genome Sequencing Center for Infectious Disease"/>
            <person name="Wu L."/>
            <person name="Ma J."/>
        </authorList>
    </citation>
    <scope>NUCLEOTIDE SEQUENCE [LARGE SCALE GENOMIC DNA]</scope>
    <source>
        <strain evidence="3">JCM 6833</strain>
    </source>
</reference>
<evidence type="ECO:0000313" key="2">
    <source>
        <dbReference type="EMBL" id="GAA2620495.1"/>
    </source>
</evidence>